<protein>
    <submittedName>
        <fullName evidence="1">Uncharacterized protein</fullName>
    </submittedName>
</protein>
<sequence>MFSVSSCASFLPFFILLVTRNLWCAVRLHFFLSYFLRFCNTHLLPARQLNALLCSLCKLCLDLLPTTLNIS</sequence>
<comment type="caution">
    <text evidence="1">The sequence shown here is derived from an EMBL/GenBank/DDBJ whole genome shotgun (WGS) entry which is preliminary data.</text>
</comment>
<reference evidence="1 2" key="1">
    <citation type="submission" date="2016-07" db="EMBL/GenBank/DDBJ databases">
        <title>Pervasive Adenine N6-methylation of Active Genes in Fungi.</title>
        <authorList>
            <consortium name="DOE Joint Genome Institute"/>
            <person name="Mondo S.J."/>
            <person name="Dannebaum R.O."/>
            <person name="Kuo R.C."/>
            <person name="Labutti K."/>
            <person name="Haridas S."/>
            <person name="Kuo A."/>
            <person name="Salamov A."/>
            <person name="Ahrendt S.R."/>
            <person name="Lipzen A."/>
            <person name="Sullivan W."/>
            <person name="Andreopoulos W.B."/>
            <person name="Clum A."/>
            <person name="Lindquist E."/>
            <person name="Daum C."/>
            <person name="Ramamoorthy G.K."/>
            <person name="Gryganskyi A."/>
            <person name="Culley D."/>
            <person name="Magnuson J.K."/>
            <person name="James T.Y."/>
            <person name="O'Malley M.A."/>
            <person name="Stajich J.E."/>
            <person name="Spatafora J.W."/>
            <person name="Visel A."/>
            <person name="Grigoriev I.V."/>
        </authorList>
    </citation>
    <scope>NUCLEOTIDE SEQUENCE [LARGE SCALE GENOMIC DNA]</scope>
    <source>
        <strain evidence="1 2">PL171</strain>
    </source>
</reference>
<dbReference type="Proteomes" id="UP000193411">
    <property type="component" value="Unassembled WGS sequence"/>
</dbReference>
<keyword evidence="2" id="KW-1185">Reference proteome</keyword>
<organism evidence="1 2">
    <name type="scientific">Catenaria anguillulae PL171</name>
    <dbReference type="NCBI Taxonomy" id="765915"/>
    <lineage>
        <taxon>Eukaryota</taxon>
        <taxon>Fungi</taxon>
        <taxon>Fungi incertae sedis</taxon>
        <taxon>Blastocladiomycota</taxon>
        <taxon>Blastocladiomycetes</taxon>
        <taxon>Blastocladiales</taxon>
        <taxon>Catenariaceae</taxon>
        <taxon>Catenaria</taxon>
    </lineage>
</organism>
<dbReference type="AlphaFoldDB" id="A0A1Y2H7Y4"/>
<name>A0A1Y2H7Y4_9FUNG</name>
<gene>
    <name evidence="1" type="ORF">BCR44DRAFT_364363</name>
</gene>
<accession>A0A1Y2H7Y4</accession>
<proteinExistence type="predicted"/>
<dbReference type="EMBL" id="MCFL01000107">
    <property type="protein sequence ID" value="ORZ30041.1"/>
    <property type="molecule type" value="Genomic_DNA"/>
</dbReference>
<evidence type="ECO:0000313" key="2">
    <source>
        <dbReference type="Proteomes" id="UP000193411"/>
    </source>
</evidence>
<evidence type="ECO:0000313" key="1">
    <source>
        <dbReference type="EMBL" id="ORZ30041.1"/>
    </source>
</evidence>